<evidence type="ECO:0000313" key="3">
    <source>
        <dbReference type="Proteomes" id="UP000520198"/>
    </source>
</evidence>
<dbReference type="Pfam" id="PF22046">
    <property type="entry name" value="FabMG"/>
    <property type="match status" value="1"/>
</dbReference>
<accession>A0A7Y6QBK1</accession>
<sequence length="459" mass="50579">MENPIALNRIAENNVFRRGDVFVLFGELFGRGYATGLLDEARRAGMEIVGITVGRRDENNSLRPLDAEELSAAEDRLGGRIINIPLMAGFDLDAPAGGPTPTDLLASMTLESWEQDKLDWDYIAQCREIATARFTNSLSQVMAVLDGMIAEGRNVFFAHTMAGGIPKAKVFLVVANRIYKGRGARHMSSQALLDSDMGKLILQNFDEVSAITFRHLIDFSAAIRERVEESGAQVRYTAYGYHGTAVLIDGNYRWQTYTNYTQGYAKMRLEGIAQDAWAAGIKATVYNCPEIRTNSSDVFTGIELPLIPLLLALKKENGGQWAEDQWQACQQLLADGFTMNDVIRKITEMQANEVMRPFYDFSAWPMANSQAQSDLTIGTSNEITQMHRDGKAMISDHLSALVVEATGQLIFGESSAPSGPVQWLNHDIVARRLNASHLKREPTAPSIAPGTTGSHLQVA</sequence>
<evidence type="ECO:0000256" key="1">
    <source>
        <dbReference type="SAM" id="MobiDB-lite"/>
    </source>
</evidence>
<organism evidence="2 3">
    <name type="scientific">Ensifer oleiphilus</name>
    <dbReference type="NCBI Taxonomy" id="2742698"/>
    <lineage>
        <taxon>Bacteria</taxon>
        <taxon>Pseudomonadati</taxon>
        <taxon>Pseudomonadota</taxon>
        <taxon>Alphaproteobacteria</taxon>
        <taxon>Hyphomicrobiales</taxon>
        <taxon>Rhizobiaceae</taxon>
        <taxon>Sinorhizobium/Ensifer group</taxon>
        <taxon>Ensifer</taxon>
    </lineage>
</organism>
<keyword evidence="3" id="KW-1185">Reference proteome</keyword>
<dbReference type="InterPro" id="IPR053909">
    <property type="entry name" value="FabMG"/>
</dbReference>
<comment type="caution">
    <text evidence="2">The sequence shown here is derived from an EMBL/GenBank/DDBJ whole genome shotgun (WGS) entry which is preliminary data.</text>
</comment>
<name>A0A7Y6QBK1_9HYPH</name>
<dbReference type="Proteomes" id="UP000520198">
    <property type="component" value="Unassembled WGS sequence"/>
</dbReference>
<gene>
    <name evidence="2" type="ORF">HT585_27415</name>
</gene>
<evidence type="ECO:0000313" key="2">
    <source>
        <dbReference type="EMBL" id="NVD42604.1"/>
    </source>
</evidence>
<feature type="compositionally biased region" description="Polar residues" evidence="1">
    <location>
        <begin position="449"/>
        <end position="459"/>
    </location>
</feature>
<dbReference type="AlphaFoldDB" id="A0A7Y6QBK1"/>
<dbReference type="EMBL" id="JABWDU010000010">
    <property type="protein sequence ID" value="NVD42604.1"/>
    <property type="molecule type" value="Genomic_DNA"/>
</dbReference>
<reference evidence="2 3" key="1">
    <citation type="submission" date="2020-06" db="EMBL/GenBank/DDBJ databases">
        <authorList>
            <person name="Grouzdev D.S."/>
        </authorList>
    </citation>
    <scope>NUCLEOTIDE SEQUENCE [LARGE SCALE GENOMIC DNA]</scope>
    <source>
        <strain evidence="2 3">HO-A22</strain>
    </source>
</reference>
<feature type="region of interest" description="Disordered" evidence="1">
    <location>
        <begin position="440"/>
        <end position="459"/>
    </location>
</feature>
<protein>
    <submittedName>
        <fullName evidence="2">Uncharacterized protein</fullName>
    </submittedName>
</protein>
<proteinExistence type="predicted"/>
<dbReference type="RefSeq" id="WP_176355964.1">
    <property type="nucleotide sequence ID" value="NZ_JABWDU010000010.1"/>
</dbReference>